<gene>
    <name evidence="1" type="ORF">J2S74_005421</name>
</gene>
<protein>
    <submittedName>
        <fullName evidence="1">Uncharacterized protein</fullName>
    </submittedName>
</protein>
<name>A0ABU0A383_9BACI</name>
<organism evidence="1 2">
    <name type="scientific">Evansella vedderi</name>
    <dbReference type="NCBI Taxonomy" id="38282"/>
    <lineage>
        <taxon>Bacteria</taxon>
        <taxon>Bacillati</taxon>
        <taxon>Bacillota</taxon>
        <taxon>Bacilli</taxon>
        <taxon>Bacillales</taxon>
        <taxon>Bacillaceae</taxon>
        <taxon>Evansella</taxon>
    </lineage>
</organism>
<dbReference type="EMBL" id="JAUSUG010000038">
    <property type="protein sequence ID" value="MDQ0257958.1"/>
    <property type="molecule type" value="Genomic_DNA"/>
</dbReference>
<keyword evidence="2" id="KW-1185">Reference proteome</keyword>
<accession>A0ABU0A383</accession>
<dbReference type="Proteomes" id="UP001230005">
    <property type="component" value="Unassembled WGS sequence"/>
</dbReference>
<sequence length="159" mass="18335">MKTYRYVDQKTMNERMVTALETGLGRKLTKLEARKIEWLSGSESETTGVLLDLFKELSGRSTEEPVTTNVDDLKVSFVQMPDDETFAYGIFKIKGLSKVLFRFQYFDGKTVRVENQGSVFLLDSETSSTGKEIDLKLSQEEVEKYERDIQFMIENNMVQ</sequence>
<dbReference type="RefSeq" id="WP_307332500.1">
    <property type="nucleotide sequence ID" value="NZ_JAUSUG010000038.1"/>
</dbReference>
<evidence type="ECO:0000313" key="1">
    <source>
        <dbReference type="EMBL" id="MDQ0257958.1"/>
    </source>
</evidence>
<comment type="caution">
    <text evidence="1">The sequence shown here is derived from an EMBL/GenBank/DDBJ whole genome shotgun (WGS) entry which is preliminary data.</text>
</comment>
<evidence type="ECO:0000313" key="2">
    <source>
        <dbReference type="Proteomes" id="UP001230005"/>
    </source>
</evidence>
<reference evidence="1 2" key="1">
    <citation type="submission" date="2023-07" db="EMBL/GenBank/DDBJ databases">
        <title>Genomic Encyclopedia of Type Strains, Phase IV (KMG-IV): sequencing the most valuable type-strain genomes for metagenomic binning, comparative biology and taxonomic classification.</title>
        <authorList>
            <person name="Goeker M."/>
        </authorList>
    </citation>
    <scope>NUCLEOTIDE SEQUENCE [LARGE SCALE GENOMIC DNA]</scope>
    <source>
        <strain evidence="1 2">DSM 9768</strain>
    </source>
</reference>
<proteinExistence type="predicted"/>